<sequence>MYLERVDIVGFRGINRLSLVLDENTVLIGENAWGKSSLLDALSLLLSPAPPLYCFQSDDFHFIPGEESRREKHLQVVFTFLETDVGHHQSARYRKLLPLFIHGNDRLKPLLRFAQRMGIEWHVLVDGDDAGKKYAATTRSLLLDQHERDHLTMLPARDMEYFMYKSGFAQVYHRVAQLPDNVPLSPPKIISKAIHRTSKPDLAIEVAMEAAARGEEAIPPLIRHMFARVLWLARGRAD</sequence>
<protein>
    <recommendedName>
        <fullName evidence="3">DUF2813 domain-containing protein</fullName>
    </recommendedName>
</protein>
<organism evidence="1 2">
    <name type="scientific">Lonsdalea populi</name>
    <dbReference type="NCBI Taxonomy" id="1172565"/>
    <lineage>
        <taxon>Bacteria</taxon>
        <taxon>Pseudomonadati</taxon>
        <taxon>Pseudomonadota</taxon>
        <taxon>Gammaproteobacteria</taxon>
        <taxon>Enterobacterales</taxon>
        <taxon>Pectobacteriaceae</taxon>
        <taxon>Lonsdalea</taxon>
    </lineage>
</organism>
<name>A0ABX9ELP4_9GAMM</name>
<dbReference type="RefSeq" id="WP_112092115.1">
    <property type="nucleotide sequence ID" value="NZ_LUSR01000013.1"/>
</dbReference>
<dbReference type="InterPro" id="IPR027417">
    <property type="entry name" value="P-loop_NTPase"/>
</dbReference>
<evidence type="ECO:0008006" key="3">
    <source>
        <dbReference type="Google" id="ProtNLM"/>
    </source>
</evidence>
<dbReference type="Proteomes" id="UP000250186">
    <property type="component" value="Unassembled WGS sequence"/>
</dbReference>
<reference evidence="1 2" key="1">
    <citation type="submission" date="2016-02" db="EMBL/GenBank/DDBJ databases">
        <title>Species-wide whole genome sequencing reveals diversity, host range in Lonsdalea quercina.</title>
        <authorList>
            <person name="Li Y."/>
        </authorList>
    </citation>
    <scope>NUCLEOTIDE SEQUENCE [LARGE SCALE GENOMIC DNA]</scope>
    <source>
        <strain evidence="1 2">CFCC 12721</strain>
    </source>
</reference>
<dbReference type="InterPro" id="IPR022602">
    <property type="entry name" value="DUF2813"/>
</dbReference>
<proteinExistence type="predicted"/>
<keyword evidence="2" id="KW-1185">Reference proteome</keyword>
<dbReference type="EMBL" id="LUSW01000034">
    <property type="protein sequence ID" value="RAT31967.1"/>
    <property type="molecule type" value="Genomic_DNA"/>
</dbReference>
<dbReference type="Pfam" id="PF11398">
    <property type="entry name" value="DUF2813"/>
    <property type="match status" value="1"/>
</dbReference>
<evidence type="ECO:0000313" key="1">
    <source>
        <dbReference type="EMBL" id="RAT31967.1"/>
    </source>
</evidence>
<gene>
    <name evidence="1" type="ORF">AU492_13775</name>
</gene>
<dbReference type="Gene3D" id="3.40.50.300">
    <property type="entry name" value="P-loop containing nucleotide triphosphate hydrolases"/>
    <property type="match status" value="1"/>
</dbReference>
<dbReference type="PANTHER" id="PTHR32182">
    <property type="entry name" value="DNA REPLICATION AND REPAIR PROTEIN RECF"/>
    <property type="match status" value="1"/>
</dbReference>
<comment type="caution">
    <text evidence="1">The sequence shown here is derived from an EMBL/GenBank/DDBJ whole genome shotgun (WGS) entry which is preliminary data.</text>
</comment>
<dbReference type="PANTHER" id="PTHR32182:SF19">
    <property type="entry name" value="HOMOLOGY WITH RECF PROTEIN"/>
    <property type="match status" value="1"/>
</dbReference>
<evidence type="ECO:0000313" key="2">
    <source>
        <dbReference type="Proteomes" id="UP000250186"/>
    </source>
</evidence>
<dbReference type="SUPFAM" id="SSF52540">
    <property type="entry name" value="P-loop containing nucleoside triphosphate hydrolases"/>
    <property type="match status" value="1"/>
</dbReference>
<accession>A0ABX9ELP4</accession>